<sequence>MFNHFIQTFIDAQTAAWRHYRAITATEKRLFGEGQDPAVRVPTTAQVVDELRRTYETLATRIIWKAREQFACGGKRPLVDRAAIFKAAGFDVERSLALGEVPDFDLLWTMLEAQLGNIGAPAGER</sequence>
<dbReference type="Proteomes" id="UP001229486">
    <property type="component" value="Unassembled WGS sequence"/>
</dbReference>
<dbReference type="AlphaFoldDB" id="A0AB73IL56"/>
<evidence type="ECO:0000313" key="1">
    <source>
        <dbReference type="EMBL" id="MDP9650755.1"/>
    </source>
</evidence>
<proteinExistence type="predicted"/>
<dbReference type="EMBL" id="JAURTK010000012">
    <property type="protein sequence ID" value="MDP9650755.1"/>
    <property type="molecule type" value="Genomic_DNA"/>
</dbReference>
<gene>
    <name evidence="1" type="ORF">J2793_006229</name>
</gene>
<reference evidence="1" key="1">
    <citation type="submission" date="2023-07" db="EMBL/GenBank/DDBJ databases">
        <title>Sorghum-associated microbial communities from plants grown in Nebraska, USA.</title>
        <authorList>
            <person name="Schachtman D."/>
        </authorList>
    </citation>
    <scope>NUCLEOTIDE SEQUENCE</scope>
    <source>
        <strain evidence="1">DS1061</strain>
    </source>
</reference>
<accession>A0AB73IL56</accession>
<dbReference type="RefSeq" id="WP_392395561.1">
    <property type="nucleotide sequence ID" value="NZ_JAURTK010000012.1"/>
</dbReference>
<organism evidence="1 2">
    <name type="scientific">Paraburkholderia caledonica</name>
    <dbReference type="NCBI Taxonomy" id="134536"/>
    <lineage>
        <taxon>Bacteria</taxon>
        <taxon>Pseudomonadati</taxon>
        <taxon>Pseudomonadota</taxon>
        <taxon>Betaproteobacteria</taxon>
        <taxon>Burkholderiales</taxon>
        <taxon>Burkholderiaceae</taxon>
        <taxon>Paraburkholderia</taxon>
    </lineage>
</organism>
<name>A0AB73IL56_9BURK</name>
<evidence type="ECO:0000313" key="2">
    <source>
        <dbReference type="Proteomes" id="UP001229486"/>
    </source>
</evidence>
<comment type="caution">
    <text evidence="1">The sequence shown here is derived from an EMBL/GenBank/DDBJ whole genome shotgun (WGS) entry which is preliminary data.</text>
</comment>
<protein>
    <submittedName>
        <fullName evidence="1">Uncharacterized protein</fullName>
    </submittedName>
</protein>